<dbReference type="InterPro" id="IPR013088">
    <property type="entry name" value="Znf_NHR/GATA"/>
</dbReference>
<feature type="domain" description="GATA-type" evidence="8">
    <location>
        <begin position="127"/>
        <end position="180"/>
    </location>
</feature>
<feature type="compositionally biased region" description="Polar residues" evidence="7">
    <location>
        <begin position="234"/>
        <end position="263"/>
    </location>
</feature>
<dbReference type="Pfam" id="PF00320">
    <property type="entry name" value="GATA"/>
    <property type="match status" value="1"/>
</dbReference>
<dbReference type="InterPro" id="IPR000679">
    <property type="entry name" value="Znf_GATA"/>
</dbReference>
<sequence length="321" mass="35374">MIRRNTFPAVRYDREDGMPIQQYPPFMQQQSHYARPEPLYSEQLHLSAEPTPLSDNFIPAAYNDIHDSANIKLEESGSMMVPSHSFFRPQSSGGLPPMGMPYMGPHSGLHVQHTDDAASKETQYLRRRCFNCHTTEPPSWRRSTLNPGKIVCNKCGLYERTHLRPRPLRFDELRAGNKQRKASKGTVSPKAKMTSIVKKEPREYGLVRRASVSSNGSVHSGSGASDWDDNVSVYSSSAGSAPPTSFNSPNVQTFPLSRDSQSPPHDGGIRLPNAPLSDIASLSQPQQALPSQPSTPSLPPTPPQSVRVSGLFLSSHGCFQP</sequence>
<evidence type="ECO:0000256" key="1">
    <source>
        <dbReference type="ARBA" id="ARBA00004123"/>
    </source>
</evidence>
<dbReference type="SUPFAM" id="SSF57716">
    <property type="entry name" value="Glucocorticoid receptor-like (DNA-binding domain)"/>
    <property type="match status" value="1"/>
</dbReference>
<dbReference type="GO" id="GO:0000122">
    <property type="term" value="P:negative regulation of transcription by RNA polymerase II"/>
    <property type="evidence" value="ECO:0007669"/>
    <property type="project" value="TreeGrafter"/>
</dbReference>
<dbReference type="PANTHER" id="PTHR10071:SF281">
    <property type="entry name" value="BOX A-BINDING FACTOR-RELATED"/>
    <property type="match status" value="1"/>
</dbReference>
<feature type="region of interest" description="Disordered" evidence="7">
    <location>
        <begin position="174"/>
        <end position="202"/>
    </location>
</feature>
<dbReference type="EMBL" id="JANIEX010000325">
    <property type="protein sequence ID" value="KAJ3568765.1"/>
    <property type="molecule type" value="Genomic_DNA"/>
</dbReference>
<organism evidence="9 10">
    <name type="scientific">Leucocoprinus birnbaumii</name>
    <dbReference type="NCBI Taxonomy" id="56174"/>
    <lineage>
        <taxon>Eukaryota</taxon>
        <taxon>Fungi</taxon>
        <taxon>Dikarya</taxon>
        <taxon>Basidiomycota</taxon>
        <taxon>Agaricomycotina</taxon>
        <taxon>Agaricomycetes</taxon>
        <taxon>Agaricomycetidae</taxon>
        <taxon>Agaricales</taxon>
        <taxon>Agaricineae</taxon>
        <taxon>Agaricaceae</taxon>
        <taxon>Leucocoprinus</taxon>
    </lineage>
</organism>
<dbReference type="Proteomes" id="UP001213000">
    <property type="component" value="Unassembled WGS sequence"/>
</dbReference>
<gene>
    <name evidence="9" type="ORF">NP233_g5504</name>
</gene>
<keyword evidence="4" id="KW-0862">Zinc</keyword>
<dbReference type="GO" id="GO:0045944">
    <property type="term" value="P:positive regulation of transcription by RNA polymerase II"/>
    <property type="evidence" value="ECO:0007669"/>
    <property type="project" value="TreeGrafter"/>
</dbReference>
<feature type="region of interest" description="Disordered" evidence="7">
    <location>
        <begin position="234"/>
        <end position="309"/>
    </location>
</feature>
<evidence type="ECO:0000256" key="5">
    <source>
        <dbReference type="ARBA" id="ARBA00023242"/>
    </source>
</evidence>
<dbReference type="GO" id="GO:0000981">
    <property type="term" value="F:DNA-binding transcription factor activity, RNA polymerase II-specific"/>
    <property type="evidence" value="ECO:0007669"/>
    <property type="project" value="TreeGrafter"/>
</dbReference>
<keyword evidence="10" id="KW-1185">Reference proteome</keyword>
<keyword evidence="2" id="KW-0479">Metal-binding</keyword>
<keyword evidence="3 6" id="KW-0863">Zinc-finger</keyword>
<feature type="compositionally biased region" description="Low complexity" evidence="7">
    <location>
        <begin position="280"/>
        <end position="295"/>
    </location>
</feature>
<keyword evidence="5" id="KW-0539">Nucleus</keyword>
<evidence type="ECO:0000256" key="7">
    <source>
        <dbReference type="SAM" id="MobiDB-lite"/>
    </source>
</evidence>
<dbReference type="GO" id="GO:0008270">
    <property type="term" value="F:zinc ion binding"/>
    <property type="evidence" value="ECO:0007669"/>
    <property type="project" value="UniProtKB-KW"/>
</dbReference>
<dbReference type="CDD" id="cd00202">
    <property type="entry name" value="ZnF_GATA"/>
    <property type="match status" value="1"/>
</dbReference>
<dbReference type="AlphaFoldDB" id="A0AAD5VU10"/>
<dbReference type="GO" id="GO:0005634">
    <property type="term" value="C:nucleus"/>
    <property type="evidence" value="ECO:0007669"/>
    <property type="project" value="UniProtKB-SubCell"/>
</dbReference>
<evidence type="ECO:0000259" key="8">
    <source>
        <dbReference type="PROSITE" id="PS50114"/>
    </source>
</evidence>
<protein>
    <recommendedName>
        <fullName evidence="8">GATA-type domain-containing protein</fullName>
    </recommendedName>
</protein>
<evidence type="ECO:0000313" key="9">
    <source>
        <dbReference type="EMBL" id="KAJ3568765.1"/>
    </source>
</evidence>
<evidence type="ECO:0000256" key="3">
    <source>
        <dbReference type="ARBA" id="ARBA00022771"/>
    </source>
</evidence>
<dbReference type="GO" id="GO:0000978">
    <property type="term" value="F:RNA polymerase II cis-regulatory region sequence-specific DNA binding"/>
    <property type="evidence" value="ECO:0007669"/>
    <property type="project" value="TreeGrafter"/>
</dbReference>
<reference evidence="9" key="1">
    <citation type="submission" date="2022-07" db="EMBL/GenBank/DDBJ databases">
        <title>Genome Sequence of Leucocoprinus birnbaumii.</title>
        <authorList>
            <person name="Buettner E."/>
        </authorList>
    </citation>
    <scope>NUCLEOTIDE SEQUENCE</scope>
    <source>
        <strain evidence="9">VT141</strain>
    </source>
</reference>
<evidence type="ECO:0000256" key="2">
    <source>
        <dbReference type="ARBA" id="ARBA00022723"/>
    </source>
</evidence>
<name>A0AAD5VU10_9AGAR</name>
<dbReference type="Gene3D" id="3.30.50.10">
    <property type="entry name" value="Erythroid Transcription Factor GATA-1, subunit A"/>
    <property type="match status" value="1"/>
</dbReference>
<accession>A0AAD5VU10</accession>
<evidence type="ECO:0000256" key="4">
    <source>
        <dbReference type="ARBA" id="ARBA00022833"/>
    </source>
</evidence>
<comment type="caution">
    <text evidence="9">The sequence shown here is derived from an EMBL/GenBank/DDBJ whole genome shotgun (WGS) entry which is preliminary data.</text>
</comment>
<dbReference type="InterPro" id="IPR039355">
    <property type="entry name" value="Transcription_factor_GATA"/>
</dbReference>
<comment type="subcellular location">
    <subcellularLocation>
        <location evidence="1">Nucleus</location>
    </subcellularLocation>
</comment>
<evidence type="ECO:0000313" key="10">
    <source>
        <dbReference type="Proteomes" id="UP001213000"/>
    </source>
</evidence>
<dbReference type="PROSITE" id="PS50114">
    <property type="entry name" value="GATA_ZN_FINGER_2"/>
    <property type="match status" value="1"/>
</dbReference>
<proteinExistence type="predicted"/>
<evidence type="ECO:0000256" key="6">
    <source>
        <dbReference type="PROSITE-ProRule" id="PRU00094"/>
    </source>
</evidence>
<dbReference type="SMART" id="SM00401">
    <property type="entry name" value="ZnF_GATA"/>
    <property type="match status" value="1"/>
</dbReference>
<dbReference type="PANTHER" id="PTHR10071">
    <property type="entry name" value="TRANSCRIPTION FACTOR GATA FAMILY MEMBER"/>
    <property type="match status" value="1"/>
</dbReference>